<sequence length="128" mass="14157">MSNLPFLNSTDAAKVIIADFLKDDYVCQKVFKFTDNDAFCYGEKLPKSIGKVCKRDYSSCNGINEFSNCITKLAYKKCRKYVACFVQKTSTLEKCSFSTCGGCDSISASNTLIKGLCNDDKNTTLETA</sequence>
<organism evidence="1 2">
    <name type="scientific">Panagrolaimus davidi</name>
    <dbReference type="NCBI Taxonomy" id="227884"/>
    <lineage>
        <taxon>Eukaryota</taxon>
        <taxon>Metazoa</taxon>
        <taxon>Ecdysozoa</taxon>
        <taxon>Nematoda</taxon>
        <taxon>Chromadorea</taxon>
        <taxon>Rhabditida</taxon>
        <taxon>Tylenchina</taxon>
        <taxon>Panagrolaimomorpha</taxon>
        <taxon>Panagrolaimoidea</taxon>
        <taxon>Panagrolaimidae</taxon>
        <taxon>Panagrolaimus</taxon>
    </lineage>
</organism>
<dbReference type="WBParaSite" id="PDA_v2.g13816.t1">
    <property type="protein sequence ID" value="PDA_v2.g13816.t1"/>
    <property type="gene ID" value="PDA_v2.g13816"/>
</dbReference>
<name>A0A914P8M7_9BILA</name>
<keyword evidence="1" id="KW-1185">Reference proteome</keyword>
<protein>
    <submittedName>
        <fullName evidence="2">ShKT domain-containing protein</fullName>
    </submittedName>
</protein>
<evidence type="ECO:0000313" key="1">
    <source>
        <dbReference type="Proteomes" id="UP000887578"/>
    </source>
</evidence>
<evidence type="ECO:0000313" key="2">
    <source>
        <dbReference type="WBParaSite" id="PDA_v2.g13816.t1"/>
    </source>
</evidence>
<accession>A0A914P8M7</accession>
<proteinExistence type="predicted"/>
<dbReference type="Proteomes" id="UP000887578">
    <property type="component" value="Unplaced"/>
</dbReference>
<dbReference type="AlphaFoldDB" id="A0A914P8M7"/>
<reference evidence="2" key="1">
    <citation type="submission" date="2022-11" db="UniProtKB">
        <authorList>
            <consortium name="WormBaseParasite"/>
        </authorList>
    </citation>
    <scope>IDENTIFICATION</scope>
</reference>